<dbReference type="Proteomes" id="UP000250321">
    <property type="component" value="Unassembled WGS sequence"/>
</dbReference>
<comment type="caution">
    <text evidence="2">The sequence shown here is derived from an EMBL/GenBank/DDBJ whole genome shotgun (WGS) entry which is preliminary data.</text>
</comment>
<accession>A0A314ZJK1</accession>
<gene>
    <name evidence="2" type="ORF">Pyn_22972</name>
</gene>
<name>A0A314ZJK1_PRUYE</name>
<dbReference type="OrthoDB" id="1938645at2759"/>
<protein>
    <submittedName>
        <fullName evidence="2">Ethylene-responsive transcription factor ABI4</fullName>
    </submittedName>
</protein>
<feature type="compositionally biased region" description="Polar residues" evidence="1">
    <location>
        <begin position="52"/>
        <end position="64"/>
    </location>
</feature>
<dbReference type="AlphaFoldDB" id="A0A314ZJK1"/>
<sequence length="151" mass="15704">MASGFVPYGVGVGVYPSVAAAAISSVQPTAAASCGATIYHQYPVSDGGGGDKSTSYQNPNPSHDQYQEPLHHNQNNQAESCSFDDGNSIMGSGLSLSSSQPMPVAPGCSDPMGGVGPMSPLMWPLTSEEECAPSLWDYGDPFFLDFKGFDS</sequence>
<evidence type="ECO:0000313" key="3">
    <source>
        <dbReference type="Proteomes" id="UP000250321"/>
    </source>
</evidence>
<reference evidence="2 3" key="1">
    <citation type="submission" date="2018-02" db="EMBL/GenBank/DDBJ databases">
        <title>Draft genome of wild Prunus yedoensis var. nudiflora.</title>
        <authorList>
            <person name="Baek S."/>
            <person name="Kim J.-H."/>
            <person name="Choi K."/>
            <person name="Kim G.-B."/>
            <person name="Cho A."/>
            <person name="Jang H."/>
            <person name="Shin C.-H."/>
            <person name="Yu H.-J."/>
            <person name="Mun J.-H."/>
        </authorList>
    </citation>
    <scope>NUCLEOTIDE SEQUENCE [LARGE SCALE GENOMIC DNA]</scope>
    <source>
        <strain evidence="3">cv. Jeju island</strain>
        <tissue evidence="2">Leaf</tissue>
    </source>
</reference>
<organism evidence="2 3">
    <name type="scientific">Prunus yedoensis var. nudiflora</name>
    <dbReference type="NCBI Taxonomy" id="2094558"/>
    <lineage>
        <taxon>Eukaryota</taxon>
        <taxon>Viridiplantae</taxon>
        <taxon>Streptophyta</taxon>
        <taxon>Embryophyta</taxon>
        <taxon>Tracheophyta</taxon>
        <taxon>Spermatophyta</taxon>
        <taxon>Magnoliopsida</taxon>
        <taxon>eudicotyledons</taxon>
        <taxon>Gunneridae</taxon>
        <taxon>Pentapetalae</taxon>
        <taxon>rosids</taxon>
        <taxon>fabids</taxon>
        <taxon>Rosales</taxon>
        <taxon>Rosaceae</taxon>
        <taxon>Amygdaloideae</taxon>
        <taxon>Amygdaleae</taxon>
        <taxon>Prunus</taxon>
    </lineage>
</organism>
<proteinExistence type="predicted"/>
<dbReference type="STRING" id="2094558.A0A314ZJK1"/>
<evidence type="ECO:0000313" key="2">
    <source>
        <dbReference type="EMBL" id="PQQ16991.1"/>
    </source>
</evidence>
<feature type="region of interest" description="Disordered" evidence="1">
    <location>
        <begin position="45"/>
        <end position="111"/>
    </location>
</feature>
<keyword evidence="3" id="KW-1185">Reference proteome</keyword>
<dbReference type="EMBL" id="PJQY01000167">
    <property type="protein sequence ID" value="PQQ16991.1"/>
    <property type="molecule type" value="Genomic_DNA"/>
</dbReference>
<evidence type="ECO:0000256" key="1">
    <source>
        <dbReference type="SAM" id="MobiDB-lite"/>
    </source>
</evidence>